<gene>
    <name evidence="2" type="ORF">LY28_03683</name>
</gene>
<accession>A0A318XFF4</accession>
<dbReference type="RefSeq" id="WP_242981421.1">
    <property type="nucleotide sequence ID" value="NZ_QKMR01000035.1"/>
</dbReference>
<reference evidence="2 3" key="1">
    <citation type="submission" date="2018-06" db="EMBL/GenBank/DDBJ databases">
        <title>Genomic Encyclopedia of Type Strains, Phase I: the one thousand microbial genomes (KMG-I) project.</title>
        <authorList>
            <person name="Kyrpides N."/>
        </authorList>
    </citation>
    <scope>NUCLEOTIDE SEQUENCE [LARGE SCALE GENOMIC DNA]</scope>
    <source>
        <strain evidence="2 3">DSM 19573</strain>
    </source>
</reference>
<name>A0A318XFF4_9FIRM</name>
<protein>
    <submittedName>
        <fullName evidence="2">SEC-C motif-containing protein</fullName>
    </submittedName>
</protein>
<dbReference type="Gene3D" id="3.10.450.50">
    <property type="match status" value="1"/>
</dbReference>
<dbReference type="EMBL" id="QKMR01000035">
    <property type="protein sequence ID" value="PYG84288.1"/>
    <property type="molecule type" value="Genomic_DNA"/>
</dbReference>
<comment type="caution">
    <text evidence="2">The sequence shown here is derived from an EMBL/GenBank/DDBJ whole genome shotgun (WGS) entry which is preliminary data.</text>
</comment>
<evidence type="ECO:0000313" key="3">
    <source>
        <dbReference type="Proteomes" id="UP000248132"/>
    </source>
</evidence>
<dbReference type="Pfam" id="PF02810">
    <property type="entry name" value="SEC-C"/>
    <property type="match status" value="1"/>
</dbReference>
<feature type="coiled-coil region" evidence="1">
    <location>
        <begin position="3"/>
        <end position="33"/>
    </location>
</feature>
<dbReference type="Proteomes" id="UP000248132">
    <property type="component" value="Unassembled WGS sequence"/>
</dbReference>
<proteinExistence type="predicted"/>
<sequence length="776" mass="91225">MYEKQIDKLAKKLADAKEQLQKKLENNEITQEIYDELLDFTFDFEIEDLSCTDKFKKSFEKKKEIKCSSLILEIYNEHKSSFRKAILLSDCLLDPLSYNYTQDKYELTTRILMRALTAAEKEKYPDVLTQELDQLLLLTKILHENNLRNSKMLEDSEFSSFTLSQQIRMICIFLQDQSRLMVEALRTETAGESFITGMEMTVANKKVDYSEDIKVSLVDNYEALLEYYDVLIRYIYYRNRKDLKKEKKFEHGNISPYKLPTFEEVTNIAMQRVYYTKTWSKFKYLEWQLEIRKTKDKVNVFALVPKYKDLYREHIIAGLRRRYIATTNLSNQSSEMMLISQKNIKIIASGINIKDIDSLFHVNKEQYLNAKGIGTLKIETYRKSVKDFYLKTLINDIQVETILLGFEYLFSLAAIYRQSIDNNFSQEKEEDYQYLVPIIEKGKLIEQFAILYNLDNNISTKIIEYFVFTEGMKAEGDIFSKPLIHIGSDKLLFCETLIEQMNIERIIEMLFEEYEVDLAEMGITFEQKIRTILSLSPYLYVNTNKVEFVAYDGKNVEFDFIGIFLDYLLLIECKSMTVPYSDKEVYKCESTIKYGVEQVNRRCKVIQNDWDRIKSLCNIELPNEPLPDDKIIKIVCTDIFDFTTLKYDGIRITDESTLLKFFVNPIVKVYSGLNRNNPICHQRIWKGSSPTVDEFFSYLDKPVTVEFIKQCMKEEVKLYPCYKGDHPIAILDQIIAEDPFKKEISETIRKSSKTGRNERCPCGSGRKYKYCCAKSN</sequence>
<evidence type="ECO:0000256" key="1">
    <source>
        <dbReference type="SAM" id="Coils"/>
    </source>
</evidence>
<keyword evidence="3" id="KW-1185">Reference proteome</keyword>
<dbReference type="SUPFAM" id="SSF103642">
    <property type="entry name" value="Sec-C motif"/>
    <property type="match status" value="1"/>
</dbReference>
<organism evidence="2 3">
    <name type="scientific">Ruminiclostridium sufflavum DSM 19573</name>
    <dbReference type="NCBI Taxonomy" id="1121337"/>
    <lineage>
        <taxon>Bacteria</taxon>
        <taxon>Bacillati</taxon>
        <taxon>Bacillota</taxon>
        <taxon>Clostridia</taxon>
        <taxon>Eubacteriales</taxon>
        <taxon>Oscillospiraceae</taxon>
        <taxon>Ruminiclostridium</taxon>
    </lineage>
</organism>
<keyword evidence="1" id="KW-0175">Coiled coil</keyword>
<evidence type="ECO:0000313" key="2">
    <source>
        <dbReference type="EMBL" id="PYG84288.1"/>
    </source>
</evidence>
<dbReference type="InterPro" id="IPR004027">
    <property type="entry name" value="SEC_C_motif"/>
</dbReference>
<dbReference type="AlphaFoldDB" id="A0A318XFF4"/>